<dbReference type="GO" id="GO:0005737">
    <property type="term" value="C:cytoplasm"/>
    <property type="evidence" value="ECO:0007669"/>
    <property type="project" value="UniProtKB-SubCell"/>
</dbReference>
<keyword evidence="8" id="KW-0325">Glycoprotein</keyword>
<evidence type="ECO:0000256" key="6">
    <source>
        <dbReference type="ARBA" id="ARBA00023136"/>
    </source>
</evidence>
<reference evidence="16" key="1">
    <citation type="submission" date="2025-08" db="UniProtKB">
        <authorList>
            <consortium name="RefSeq"/>
        </authorList>
    </citation>
    <scope>IDENTIFICATION</scope>
</reference>
<keyword evidence="3 12" id="KW-0812">Transmembrane</keyword>
<dbReference type="InterPro" id="IPR036179">
    <property type="entry name" value="Ig-like_dom_sf"/>
</dbReference>
<evidence type="ECO:0000256" key="5">
    <source>
        <dbReference type="ARBA" id="ARBA00022989"/>
    </source>
</evidence>
<dbReference type="Proteomes" id="UP000504632">
    <property type="component" value="Chromosome 12"/>
</dbReference>
<dbReference type="InterPro" id="IPR007110">
    <property type="entry name" value="Ig-like_dom"/>
</dbReference>
<gene>
    <name evidence="16" type="primary">hepacam2</name>
</gene>
<accession>A0A6J2WFU3</accession>
<dbReference type="PANTHER" id="PTHR44888:SF1">
    <property type="entry name" value="HEPACAM FAMILY MEMBER 2"/>
    <property type="match status" value="1"/>
</dbReference>
<organism evidence="15 16">
    <name type="scientific">Chanos chanos</name>
    <name type="common">Milkfish</name>
    <name type="synonym">Mugil chanos</name>
    <dbReference type="NCBI Taxonomy" id="29144"/>
    <lineage>
        <taxon>Eukaryota</taxon>
        <taxon>Metazoa</taxon>
        <taxon>Chordata</taxon>
        <taxon>Craniata</taxon>
        <taxon>Vertebrata</taxon>
        <taxon>Euteleostomi</taxon>
        <taxon>Actinopterygii</taxon>
        <taxon>Neopterygii</taxon>
        <taxon>Teleostei</taxon>
        <taxon>Ostariophysi</taxon>
        <taxon>Gonorynchiformes</taxon>
        <taxon>Chanidae</taxon>
        <taxon>Chanos</taxon>
    </lineage>
</organism>
<evidence type="ECO:0000256" key="7">
    <source>
        <dbReference type="ARBA" id="ARBA00023157"/>
    </source>
</evidence>
<dbReference type="OrthoDB" id="9872799at2759"/>
<dbReference type="InterPro" id="IPR013783">
    <property type="entry name" value="Ig-like_fold"/>
</dbReference>
<keyword evidence="15" id="KW-1185">Reference proteome</keyword>
<feature type="transmembrane region" description="Helical" evidence="12">
    <location>
        <begin position="343"/>
        <end position="366"/>
    </location>
</feature>
<dbReference type="RefSeq" id="XP_030644385.1">
    <property type="nucleotide sequence ID" value="XM_030788525.1"/>
</dbReference>
<keyword evidence="7" id="KW-1015">Disulfide bond</keyword>
<dbReference type="Gene3D" id="2.60.40.10">
    <property type="entry name" value="Immunoglobulins"/>
    <property type="match status" value="2"/>
</dbReference>
<dbReference type="PANTHER" id="PTHR44888">
    <property type="entry name" value="HEPACAM FAMILY MEMBER 2-RELATED"/>
    <property type="match status" value="1"/>
</dbReference>
<keyword evidence="4 13" id="KW-0732">Signal</keyword>
<dbReference type="Pfam" id="PF13927">
    <property type="entry name" value="Ig_3"/>
    <property type="match status" value="1"/>
</dbReference>
<protein>
    <submittedName>
        <fullName evidence="16">HEPACAM family member 2</fullName>
    </submittedName>
</protein>
<dbReference type="InterPro" id="IPR003598">
    <property type="entry name" value="Ig_sub2"/>
</dbReference>
<name>A0A6J2WFU3_CHACN</name>
<dbReference type="FunCoup" id="A0A6J2WFU3">
    <property type="interactions" value="1431"/>
</dbReference>
<keyword evidence="6 12" id="KW-0472">Membrane</keyword>
<evidence type="ECO:0000313" key="16">
    <source>
        <dbReference type="RefSeq" id="XP_030644385.1"/>
    </source>
</evidence>
<sequence>MDSMGSTVFLLPYAILLFVSGITSHSPNVNIKVSPFIHGIKGSPLYLDVETHFGLEKVQFQGSWYRLEPNPTHLITFNEKTGIPNMDMDIVYRPPMSLTIKRLDEAAEGRYQLEVNINITGRPGLVKFKKTVEITVNVPVSTPVIKKSTESALVEDKDNVTLRCLVETGNKVQFTWKRNNKPLEPNPRYTFSKNNDILFISPVRKEDMGQYRCTAENLINNRTSHSVNLDVFYGPYNLAVNSEQGLRTGAVFTVNPGELVFFDCLADSNPPNTCVWISKTNNGTEIIMTGPRFSVTSYELAQAKEYLCRAFNNVTKKQDETRFTLVVASLGVGQQKHVGEESAVSPVAAVAISSLLIIICMLFVFLRKTCNPKRVIMKIYSRPINEPKKPHRSGHEDATEDFGIYEFVAIPGKMESTQASCRSLARLDSFKDLHTTIYDVIKHVPENPTLSLLKSDIS</sequence>
<comment type="subcellular location">
    <subcellularLocation>
        <location evidence="1">Cytoplasm</location>
    </subcellularLocation>
    <subcellularLocation>
        <location evidence="11">Endomembrane system</location>
        <topology evidence="11">Single-pass type I membrane protein</topology>
    </subcellularLocation>
</comment>
<evidence type="ECO:0000259" key="14">
    <source>
        <dbReference type="PROSITE" id="PS50835"/>
    </source>
</evidence>
<feature type="domain" description="Ig-like" evidence="14">
    <location>
        <begin position="143"/>
        <end position="230"/>
    </location>
</feature>
<evidence type="ECO:0000256" key="10">
    <source>
        <dbReference type="ARBA" id="ARBA00023319"/>
    </source>
</evidence>
<evidence type="ECO:0000256" key="2">
    <source>
        <dbReference type="ARBA" id="ARBA00022490"/>
    </source>
</evidence>
<dbReference type="SMART" id="SM00409">
    <property type="entry name" value="IG"/>
    <property type="match status" value="3"/>
</dbReference>
<evidence type="ECO:0000256" key="8">
    <source>
        <dbReference type="ARBA" id="ARBA00023180"/>
    </source>
</evidence>
<dbReference type="PROSITE" id="PS50835">
    <property type="entry name" value="IG_LIKE"/>
    <property type="match status" value="2"/>
</dbReference>
<dbReference type="GO" id="GO:0012505">
    <property type="term" value="C:endomembrane system"/>
    <property type="evidence" value="ECO:0007669"/>
    <property type="project" value="UniProtKB-SubCell"/>
</dbReference>
<evidence type="ECO:0000256" key="4">
    <source>
        <dbReference type="ARBA" id="ARBA00022729"/>
    </source>
</evidence>
<evidence type="ECO:0000256" key="13">
    <source>
        <dbReference type="SAM" id="SignalP"/>
    </source>
</evidence>
<dbReference type="GeneID" id="115824772"/>
<dbReference type="FunFam" id="2.60.40.10:FF:000032">
    <property type="entry name" value="palladin isoform X1"/>
    <property type="match status" value="1"/>
</dbReference>
<evidence type="ECO:0000313" key="15">
    <source>
        <dbReference type="Proteomes" id="UP000504632"/>
    </source>
</evidence>
<dbReference type="SUPFAM" id="SSF48726">
    <property type="entry name" value="Immunoglobulin"/>
    <property type="match status" value="2"/>
</dbReference>
<feature type="signal peptide" evidence="13">
    <location>
        <begin position="1"/>
        <end position="24"/>
    </location>
</feature>
<evidence type="ECO:0000256" key="3">
    <source>
        <dbReference type="ARBA" id="ARBA00022692"/>
    </source>
</evidence>
<keyword evidence="2" id="KW-0963">Cytoplasm</keyword>
<dbReference type="InterPro" id="IPR052280">
    <property type="entry name" value="HEPACAM_domain"/>
</dbReference>
<keyword evidence="5 12" id="KW-1133">Transmembrane helix</keyword>
<dbReference type="InterPro" id="IPR003599">
    <property type="entry name" value="Ig_sub"/>
</dbReference>
<dbReference type="InParanoid" id="A0A6J2WFU3"/>
<evidence type="ECO:0000256" key="1">
    <source>
        <dbReference type="ARBA" id="ARBA00004496"/>
    </source>
</evidence>
<feature type="chain" id="PRO_5026905251" evidence="13">
    <location>
        <begin position="25"/>
        <end position="458"/>
    </location>
</feature>
<dbReference type="AlphaFoldDB" id="A0A6J2WFU3"/>
<proteinExistence type="predicted"/>
<evidence type="ECO:0000256" key="11">
    <source>
        <dbReference type="ARBA" id="ARBA00046288"/>
    </source>
</evidence>
<dbReference type="SMART" id="SM00408">
    <property type="entry name" value="IGc2"/>
    <property type="match status" value="2"/>
</dbReference>
<keyword evidence="10" id="KW-0393">Immunoglobulin domain</keyword>
<keyword evidence="9" id="KW-0131">Cell cycle</keyword>
<feature type="domain" description="Ig-like" evidence="14">
    <location>
        <begin position="235"/>
        <end position="324"/>
    </location>
</feature>
<evidence type="ECO:0000256" key="12">
    <source>
        <dbReference type="SAM" id="Phobius"/>
    </source>
</evidence>
<evidence type="ECO:0000256" key="9">
    <source>
        <dbReference type="ARBA" id="ARBA00023306"/>
    </source>
</evidence>
<dbReference type="CTD" id="253012"/>